<feature type="domain" description="Solute-binding protein family 3/N-terminal" evidence="2">
    <location>
        <begin position="53"/>
        <end position="282"/>
    </location>
</feature>
<reference evidence="3 4" key="1">
    <citation type="submission" date="2017-08" db="EMBL/GenBank/DDBJ databases">
        <title>Infants hospitalized years apart are colonized by the same room-sourced microbial strains.</title>
        <authorList>
            <person name="Brooks B."/>
            <person name="Olm M.R."/>
            <person name="Firek B.A."/>
            <person name="Baker R."/>
            <person name="Thomas B.C."/>
            <person name="Morowitz M.J."/>
            <person name="Banfield J.F."/>
        </authorList>
    </citation>
    <scope>NUCLEOTIDE SEQUENCE [LARGE SCALE GENOMIC DNA]</scope>
    <source>
        <strain evidence="3">S2_006_000_R2_64</strain>
    </source>
</reference>
<dbReference type="AlphaFoldDB" id="A0A2W5FNF2"/>
<accession>A0A2W5FNF2</accession>
<evidence type="ECO:0000256" key="1">
    <source>
        <dbReference type="ARBA" id="ARBA00022729"/>
    </source>
</evidence>
<dbReference type="PANTHER" id="PTHR35936:SF17">
    <property type="entry name" value="ARGININE-BINDING EXTRACELLULAR PROTEIN ARTP"/>
    <property type="match status" value="1"/>
</dbReference>
<evidence type="ECO:0000313" key="4">
    <source>
        <dbReference type="Proteomes" id="UP000249739"/>
    </source>
</evidence>
<sequence>MKHHLTTVAIAAIVAFGIGYLPKSTNEHKIPSEKIQADKKIESAYQRVLRTGTLRCGYALYAPMLSKDPNTGEMSGIAADVINAVAKSLDLKVEWTAEFGFATSISDLESDRFDLTCIGFWRLPLEAKRLTYTVPFLYSQMNPYIRADDTRFDGDYSKINEASIRIISADGQMSSSVARTEFPKAQLIELPNMASISQQMEEVASGKADIVLDEPAAAEDYMIKNPGKLRKVEAAYPLRVFQNTFAMKMGENDLKTMLDSALIDVIENGEMDKILAKYDPDNKIFKKVAKGYQP</sequence>
<dbReference type="PANTHER" id="PTHR35936">
    <property type="entry name" value="MEMBRANE-BOUND LYTIC MUREIN TRANSGLYCOSYLASE F"/>
    <property type="match status" value="1"/>
</dbReference>
<proteinExistence type="predicted"/>
<protein>
    <recommendedName>
        <fullName evidence="2">Solute-binding protein family 3/N-terminal domain-containing protein</fullName>
    </recommendedName>
</protein>
<dbReference type="Pfam" id="PF00497">
    <property type="entry name" value="SBP_bac_3"/>
    <property type="match status" value="1"/>
</dbReference>
<dbReference type="InterPro" id="IPR001638">
    <property type="entry name" value="Solute-binding_3/MltF_N"/>
</dbReference>
<gene>
    <name evidence="3" type="ORF">DI586_00200</name>
</gene>
<dbReference type="Proteomes" id="UP000249739">
    <property type="component" value="Unassembled WGS sequence"/>
</dbReference>
<dbReference type="SMART" id="SM00062">
    <property type="entry name" value="PBPb"/>
    <property type="match status" value="1"/>
</dbReference>
<evidence type="ECO:0000313" key="3">
    <source>
        <dbReference type="EMBL" id="PZP57491.1"/>
    </source>
</evidence>
<keyword evidence="1" id="KW-0732">Signal</keyword>
<organism evidence="3 4">
    <name type="scientific">Micavibrio aeruginosavorus</name>
    <dbReference type="NCBI Taxonomy" id="349221"/>
    <lineage>
        <taxon>Bacteria</taxon>
        <taxon>Pseudomonadati</taxon>
        <taxon>Bdellovibrionota</taxon>
        <taxon>Bdellovibrionia</taxon>
        <taxon>Bdellovibrionales</taxon>
        <taxon>Pseudobdellovibrionaceae</taxon>
        <taxon>Micavibrio</taxon>
    </lineage>
</organism>
<evidence type="ECO:0000259" key="2">
    <source>
        <dbReference type="SMART" id="SM00062"/>
    </source>
</evidence>
<comment type="caution">
    <text evidence="3">The sequence shown here is derived from an EMBL/GenBank/DDBJ whole genome shotgun (WGS) entry which is preliminary data.</text>
</comment>
<dbReference type="SUPFAM" id="SSF53850">
    <property type="entry name" value="Periplasmic binding protein-like II"/>
    <property type="match status" value="1"/>
</dbReference>
<dbReference type="EMBL" id="QFOT01000001">
    <property type="protein sequence ID" value="PZP57491.1"/>
    <property type="molecule type" value="Genomic_DNA"/>
</dbReference>
<dbReference type="Gene3D" id="3.40.190.10">
    <property type="entry name" value="Periplasmic binding protein-like II"/>
    <property type="match status" value="2"/>
</dbReference>
<name>A0A2W5FNF2_9BACT</name>